<name>B2FSC7_STRMK</name>
<evidence type="ECO:0000313" key="2">
    <source>
        <dbReference type="Proteomes" id="UP000008840"/>
    </source>
</evidence>
<dbReference type="HOGENOM" id="CLU_2248618_0_0_6"/>
<dbReference type="Proteomes" id="UP000008840">
    <property type="component" value="Chromosome"/>
</dbReference>
<protein>
    <submittedName>
        <fullName evidence="1">Uncharacterized protein</fullName>
    </submittedName>
</protein>
<proteinExistence type="predicted"/>
<evidence type="ECO:0000313" key="1">
    <source>
        <dbReference type="EMBL" id="CAQ47181.1"/>
    </source>
</evidence>
<sequence>MSPAVCIRQTLRDIRTPLFRAWIPVEMPGEWQGWTSLRKHPLAGSVVSECILAHSLQDRNCPAAAAAAVASRARSSCGVQLMLGFAMLEDRQLLTPNIRCPERE</sequence>
<gene>
    <name evidence="1" type="ordered locus">Smlt3772</name>
</gene>
<dbReference type="KEGG" id="sml:Smlt3772"/>
<keyword evidence="2" id="KW-1185">Reference proteome</keyword>
<dbReference type="EMBL" id="AM743169">
    <property type="protein sequence ID" value="CAQ47181.1"/>
    <property type="molecule type" value="Genomic_DNA"/>
</dbReference>
<accession>B2FSC7</accession>
<reference evidence="1 2" key="1">
    <citation type="journal article" date="2008" name="Genome Biol.">
        <title>The complete genome, comparative and functional analysis of Stenotrophomonas maltophilia reveals an organism heavily shielded by drug resistance determinants.</title>
        <authorList>
            <person name="Crossman L.C."/>
            <person name="Gould V.C."/>
            <person name="Dow J.M."/>
            <person name="Vernikos G.S."/>
            <person name="Okazaki A."/>
            <person name="Sebaihia M."/>
            <person name="Saunders D."/>
            <person name="Arrowsmith C."/>
            <person name="Carver T."/>
            <person name="Peters N."/>
            <person name="Adlem E."/>
            <person name="Kerhornou A."/>
            <person name="Lord A."/>
            <person name="Murphy L."/>
            <person name="Seeger K."/>
            <person name="Squares R."/>
            <person name="Rutter S."/>
            <person name="Quail M.A."/>
            <person name="Rajandream M.A."/>
            <person name="Harris D."/>
            <person name="Churcher C."/>
            <person name="Bentley S.D."/>
            <person name="Parkhill J."/>
            <person name="Thomson N.R."/>
            <person name="Avison M.B."/>
        </authorList>
    </citation>
    <scope>NUCLEOTIDE SEQUENCE [LARGE SCALE GENOMIC DNA]</scope>
    <source>
        <strain evidence="1 2">K279a</strain>
    </source>
</reference>
<dbReference type="EnsemblBacteria" id="CAQ47181">
    <property type="protein sequence ID" value="CAQ47181"/>
    <property type="gene ID" value="Smlt3772"/>
</dbReference>
<organism evidence="1 2">
    <name type="scientific">Stenotrophomonas maltophilia (strain K279a)</name>
    <dbReference type="NCBI Taxonomy" id="522373"/>
    <lineage>
        <taxon>Bacteria</taxon>
        <taxon>Pseudomonadati</taxon>
        <taxon>Pseudomonadota</taxon>
        <taxon>Gammaproteobacteria</taxon>
        <taxon>Lysobacterales</taxon>
        <taxon>Lysobacteraceae</taxon>
        <taxon>Stenotrophomonas</taxon>
        <taxon>Stenotrophomonas maltophilia group</taxon>
    </lineage>
</organism>
<dbReference type="AlphaFoldDB" id="B2FSC7"/>